<dbReference type="Pfam" id="PF25872">
    <property type="entry name" value="HTH_77"/>
    <property type="match status" value="1"/>
</dbReference>
<dbReference type="Proteomes" id="UP001484239">
    <property type="component" value="Unassembled WGS sequence"/>
</dbReference>
<dbReference type="Gene3D" id="1.25.40.10">
    <property type="entry name" value="Tetratricopeptide repeat domain"/>
    <property type="match status" value="2"/>
</dbReference>
<dbReference type="SMART" id="SM01043">
    <property type="entry name" value="BTAD"/>
    <property type="match status" value="1"/>
</dbReference>
<dbReference type="InterPro" id="IPR058852">
    <property type="entry name" value="HTH_77"/>
</dbReference>
<proteinExistence type="inferred from homology"/>
<dbReference type="PANTHER" id="PTHR47691">
    <property type="entry name" value="REGULATOR-RELATED"/>
    <property type="match status" value="1"/>
</dbReference>
<dbReference type="InterPro" id="IPR027417">
    <property type="entry name" value="P-loop_NTPase"/>
</dbReference>
<dbReference type="SUPFAM" id="SSF48452">
    <property type="entry name" value="TPR-like"/>
    <property type="match status" value="2"/>
</dbReference>
<dbReference type="SUPFAM" id="SSF46894">
    <property type="entry name" value="C-terminal effector domain of the bipartite response regulators"/>
    <property type="match status" value="1"/>
</dbReference>
<protein>
    <submittedName>
        <fullName evidence="6">BTAD domain-containing putative transcriptional regulator</fullName>
    </submittedName>
</protein>
<dbReference type="EMBL" id="JBBHLI010000002">
    <property type="protein sequence ID" value="MEK9500201.1"/>
    <property type="molecule type" value="Genomic_DNA"/>
</dbReference>
<reference evidence="6 7" key="1">
    <citation type="submission" date="2024-02" db="EMBL/GenBank/DDBJ databases">
        <title>A novel Gemmatimonadota bacterium.</title>
        <authorList>
            <person name="Du Z.-J."/>
            <person name="Ye Y.-Q."/>
        </authorList>
    </citation>
    <scope>NUCLEOTIDE SEQUENCE [LARGE SCALE GENOMIC DNA]</scope>
    <source>
        <strain evidence="6 7">DH-20</strain>
    </source>
</reference>
<feature type="domain" description="OmpR/PhoB-type" evidence="4">
    <location>
        <begin position="722"/>
        <end position="797"/>
    </location>
</feature>
<dbReference type="PANTHER" id="PTHR47691:SF3">
    <property type="entry name" value="HTH-TYPE TRANSCRIPTIONAL REGULATOR RV0890C-RELATED"/>
    <property type="match status" value="1"/>
</dbReference>
<keyword evidence="2" id="KW-0238">DNA-binding</keyword>
<dbReference type="Gene3D" id="1.10.10.10">
    <property type="entry name" value="Winged helix-like DNA-binding domain superfamily/Winged helix DNA-binding domain"/>
    <property type="match status" value="1"/>
</dbReference>
<name>A0ABU9E653_9BACT</name>
<evidence type="ECO:0000256" key="3">
    <source>
        <dbReference type="SAM" id="MobiDB-lite"/>
    </source>
</evidence>
<dbReference type="RefSeq" id="WP_405286400.1">
    <property type="nucleotide sequence ID" value="NZ_JBBHLI010000002.1"/>
</dbReference>
<dbReference type="InterPro" id="IPR016032">
    <property type="entry name" value="Sig_transdc_resp-reg_C-effctor"/>
</dbReference>
<dbReference type="Pfam" id="PF03704">
    <property type="entry name" value="BTAD"/>
    <property type="match status" value="1"/>
</dbReference>
<sequence length="955" mass="103589">MTSPNCFPPLPIELSSFIGREAELAHLTADLASVRLLTLTGPGGSGKTRLARELARRRASEVPVLWVELADVSPGAGVLHRLAQAMGAGAEPTTTDALIDPLPAHTLVALDNCEHVVDAVAEVAHAILLRHPTARVLATSREPLAIPGERTCLVPPLALDGSGVPEAVRLFVDRARDVQPTFQLDATQRPAVDAICRTLDGIPLAIELAAARVRLMTPAQIQARLHSALDLLSHGGRTAVPRHRTLRATLDWSHALLDAECARLLHRLAVFHGGAGLEGVEAIGAGAALDTLEALSRLVDRSWVTVRESHGEARYHLLETVRMYALERLVVSAELDLAQRLHAEYMVGLVEQARPHFTGPMRSQWVERLTPELSNLRAALEWTRIGDPQLHLRLTASLWWFWFSSRHWDEARRWLEGALELPEAQAADRRRAELLFALGALDALQGRSSEARPWLREALTIAESSEELALASYVRVYLGMSFAQALDPEAERYLEPARDWLAAHGDLYLLRLAQILLGSAYANRGDMASALEVTAAGVATARRFGADRELGISLQALGILLFQVGDLEEARATLMESLVALERDPSIMFLARSLHFLALCAARDGDPHTAAQWLGAAGGGRASQGIAVVSIDAGASDPVVADLRRTLGATAFEAAVREGEARELGEVVAEAIAGARPGAPAPPLDPAEEVRPEPESPVPAGVSDPPDLRVRLLGSFEVEVAGVPVDPDRWPYARPRELLALLLLHREGRTRDQIAAALWPDSGPTQARNSVHVTLHHLRKALERPEWVELVDGRYRIADTLRVEVDTERIEAAAGCDDLDAGALRAAFELYRGDLLADGVSARWVEGWSDRVRRARREVGLRLAAAHEAAGDPGAAESVFRRLLAGDELDEELHRGLLRALALRGDRAGALQHAERLERLLAEEWDSGPEESTLALVQEIRAGRLGPRPVAGATG</sequence>
<evidence type="ECO:0000256" key="2">
    <source>
        <dbReference type="ARBA" id="ARBA00023125"/>
    </source>
</evidence>
<keyword evidence="7" id="KW-1185">Reference proteome</keyword>
<feature type="region of interest" description="Disordered" evidence="3">
    <location>
        <begin position="675"/>
        <end position="704"/>
    </location>
</feature>
<organism evidence="6 7">
    <name type="scientific">Gaopeijia maritima</name>
    <dbReference type="NCBI Taxonomy" id="3119007"/>
    <lineage>
        <taxon>Bacteria</taxon>
        <taxon>Pseudomonadati</taxon>
        <taxon>Gemmatimonadota</taxon>
        <taxon>Longimicrobiia</taxon>
        <taxon>Gaopeijiales</taxon>
        <taxon>Gaopeijiaceae</taxon>
        <taxon>Gaopeijia</taxon>
    </lineage>
</organism>
<dbReference type="SMART" id="SM00862">
    <property type="entry name" value="Trans_reg_C"/>
    <property type="match status" value="1"/>
</dbReference>
<dbReference type="InterPro" id="IPR005158">
    <property type="entry name" value="BTAD"/>
</dbReference>
<evidence type="ECO:0000313" key="7">
    <source>
        <dbReference type="Proteomes" id="UP001484239"/>
    </source>
</evidence>
<comment type="similarity">
    <text evidence="1">Belongs to the AfsR/DnrI/RedD regulatory family.</text>
</comment>
<gene>
    <name evidence="6" type="ORF">WI372_04370</name>
</gene>
<accession>A0ABU9E653</accession>
<evidence type="ECO:0000259" key="4">
    <source>
        <dbReference type="SMART" id="SM00862"/>
    </source>
</evidence>
<evidence type="ECO:0000313" key="6">
    <source>
        <dbReference type="EMBL" id="MEK9500201.1"/>
    </source>
</evidence>
<comment type="caution">
    <text evidence="6">The sequence shown here is derived from an EMBL/GenBank/DDBJ whole genome shotgun (WGS) entry which is preliminary data.</text>
</comment>
<dbReference type="SUPFAM" id="SSF52540">
    <property type="entry name" value="P-loop containing nucleoside triphosphate hydrolases"/>
    <property type="match status" value="1"/>
</dbReference>
<dbReference type="InterPro" id="IPR011990">
    <property type="entry name" value="TPR-like_helical_dom_sf"/>
</dbReference>
<evidence type="ECO:0000256" key="1">
    <source>
        <dbReference type="ARBA" id="ARBA00005820"/>
    </source>
</evidence>
<dbReference type="InterPro" id="IPR001867">
    <property type="entry name" value="OmpR/PhoB-type_DNA-bd"/>
</dbReference>
<evidence type="ECO:0000259" key="5">
    <source>
        <dbReference type="SMART" id="SM01043"/>
    </source>
</evidence>
<dbReference type="InterPro" id="IPR036388">
    <property type="entry name" value="WH-like_DNA-bd_sf"/>
</dbReference>
<dbReference type="Gene3D" id="3.40.50.300">
    <property type="entry name" value="P-loop containing nucleotide triphosphate hydrolases"/>
    <property type="match status" value="1"/>
</dbReference>
<feature type="domain" description="Bacterial transcriptional activator" evidence="5">
    <location>
        <begin position="805"/>
        <end position="941"/>
    </location>
</feature>